<dbReference type="EMBL" id="QBIY01003592">
    <property type="protein sequence ID" value="RXN39054.1"/>
    <property type="molecule type" value="Genomic_DNA"/>
</dbReference>
<comment type="caution">
    <text evidence="2">The sequence shown here is derived from an EMBL/GenBank/DDBJ whole genome shotgun (WGS) entry which is preliminary data.</text>
</comment>
<evidence type="ECO:0000313" key="4">
    <source>
        <dbReference type="Proteomes" id="UP000290572"/>
    </source>
</evidence>
<proteinExistence type="predicted"/>
<sequence length="102" mass="11069">MDRHGARAEKERVIAETAAHLELSRSSRGRSADGEEERGERAEGGSGVTGAAQKVGGERDGPPHFGGRCSICRWLMLLSLLQIPTYTHVAYLQPVDPWASAR</sequence>
<protein>
    <submittedName>
        <fullName evidence="2">Uncharacterized protein</fullName>
    </submittedName>
</protein>
<dbReference type="AlphaFoldDB" id="A0A498MCI5"/>
<feature type="compositionally biased region" description="Basic and acidic residues" evidence="1">
    <location>
        <begin position="1"/>
        <end position="14"/>
    </location>
</feature>
<evidence type="ECO:0000313" key="2">
    <source>
        <dbReference type="EMBL" id="RXN17014.1"/>
    </source>
</evidence>
<reference evidence="2 4" key="1">
    <citation type="submission" date="2018-03" db="EMBL/GenBank/DDBJ databases">
        <title>Draft genome sequence of Rohu Carp (Labeo rohita).</title>
        <authorList>
            <person name="Das P."/>
            <person name="Kushwaha B."/>
            <person name="Joshi C.G."/>
            <person name="Kumar D."/>
            <person name="Nagpure N.S."/>
            <person name="Sahoo L."/>
            <person name="Das S.P."/>
            <person name="Bit A."/>
            <person name="Patnaik S."/>
            <person name="Meher P.K."/>
            <person name="Jayasankar P."/>
            <person name="Koringa P.G."/>
            <person name="Patel N.V."/>
            <person name="Hinsu A.T."/>
            <person name="Kumar R."/>
            <person name="Pandey M."/>
            <person name="Agarwal S."/>
            <person name="Srivastava S."/>
            <person name="Singh M."/>
            <person name="Iquebal M.A."/>
            <person name="Jaiswal S."/>
            <person name="Angadi U.B."/>
            <person name="Kumar N."/>
            <person name="Raza M."/>
            <person name="Shah T.M."/>
            <person name="Rai A."/>
            <person name="Jena J.K."/>
        </authorList>
    </citation>
    <scope>NUCLEOTIDE SEQUENCE [LARGE SCALE GENOMIC DNA]</scope>
    <source>
        <strain evidence="2">DASCIFA01</strain>
        <tissue evidence="2">Testis</tissue>
    </source>
</reference>
<feature type="compositionally biased region" description="Basic and acidic residues" evidence="1">
    <location>
        <begin position="22"/>
        <end position="43"/>
    </location>
</feature>
<evidence type="ECO:0000313" key="3">
    <source>
        <dbReference type="EMBL" id="RXN39054.1"/>
    </source>
</evidence>
<dbReference type="Proteomes" id="UP000290572">
    <property type="component" value="Unassembled WGS sequence"/>
</dbReference>
<name>A0A498MCI5_LABRO</name>
<feature type="region of interest" description="Disordered" evidence="1">
    <location>
        <begin position="1"/>
        <end position="64"/>
    </location>
</feature>
<evidence type="ECO:0000256" key="1">
    <source>
        <dbReference type="SAM" id="MobiDB-lite"/>
    </source>
</evidence>
<accession>A0A498MCI5</accession>
<keyword evidence="4" id="KW-1185">Reference proteome</keyword>
<gene>
    <name evidence="3" type="ORF">ROHU_000561</name>
    <name evidence="2" type="ORF">ROHU_027138</name>
</gene>
<dbReference type="EMBL" id="QBIY01012766">
    <property type="protein sequence ID" value="RXN17014.1"/>
    <property type="molecule type" value="Genomic_DNA"/>
</dbReference>
<organism evidence="2 4">
    <name type="scientific">Labeo rohita</name>
    <name type="common">Indian major carp</name>
    <name type="synonym">Cyprinus rohita</name>
    <dbReference type="NCBI Taxonomy" id="84645"/>
    <lineage>
        <taxon>Eukaryota</taxon>
        <taxon>Metazoa</taxon>
        <taxon>Chordata</taxon>
        <taxon>Craniata</taxon>
        <taxon>Vertebrata</taxon>
        <taxon>Euteleostomi</taxon>
        <taxon>Actinopterygii</taxon>
        <taxon>Neopterygii</taxon>
        <taxon>Teleostei</taxon>
        <taxon>Ostariophysi</taxon>
        <taxon>Cypriniformes</taxon>
        <taxon>Cyprinidae</taxon>
        <taxon>Labeoninae</taxon>
        <taxon>Labeonini</taxon>
        <taxon>Labeo</taxon>
    </lineage>
</organism>